<evidence type="ECO:0000256" key="4">
    <source>
        <dbReference type="ARBA" id="ARBA00022723"/>
    </source>
</evidence>
<comment type="caution">
    <text evidence="9">The sequence shown here is derived from an EMBL/GenBank/DDBJ whole genome shotgun (WGS) entry which is preliminary data.</text>
</comment>
<evidence type="ECO:0000313" key="9">
    <source>
        <dbReference type="EMBL" id="NHO53445.1"/>
    </source>
</evidence>
<dbReference type="PIRSF" id="PIRSF005457">
    <property type="entry name" value="Glx"/>
    <property type="match status" value="1"/>
</dbReference>
<dbReference type="GO" id="GO:0019243">
    <property type="term" value="P:methylglyoxal catabolic process to D-lactate via S-lactoyl-glutathione"/>
    <property type="evidence" value="ECO:0007669"/>
    <property type="project" value="UniProtKB-UniRule"/>
</dbReference>
<keyword evidence="4 7" id="KW-0479">Metal-binding</keyword>
<dbReference type="AlphaFoldDB" id="A0A967B5Z8"/>
<evidence type="ECO:0000256" key="6">
    <source>
        <dbReference type="ARBA" id="ARBA00022833"/>
    </source>
</evidence>
<keyword evidence="5 7" id="KW-0378">Hydrolase</keyword>
<dbReference type="PANTHER" id="PTHR43705">
    <property type="entry name" value="HYDROXYACYLGLUTATHIONE HYDROLASE"/>
    <property type="match status" value="1"/>
</dbReference>
<evidence type="ECO:0000256" key="1">
    <source>
        <dbReference type="ARBA" id="ARBA00001623"/>
    </source>
</evidence>
<dbReference type="CDD" id="cd07723">
    <property type="entry name" value="hydroxyacylglutathione_hydrolase_MBL-fold"/>
    <property type="match status" value="1"/>
</dbReference>
<dbReference type="PANTHER" id="PTHR43705:SF1">
    <property type="entry name" value="HYDROXYACYLGLUTATHIONE HYDROLASE GLOB"/>
    <property type="match status" value="1"/>
</dbReference>
<feature type="binding site" evidence="7">
    <location>
        <position position="61"/>
    </location>
    <ligand>
        <name>Zn(2+)</name>
        <dbReference type="ChEBI" id="CHEBI:29105"/>
        <label>2</label>
    </ligand>
</feature>
<dbReference type="InterPro" id="IPR036866">
    <property type="entry name" value="RibonucZ/Hydroxyglut_hydro"/>
</dbReference>
<feature type="domain" description="Metallo-beta-lactamase" evidence="8">
    <location>
        <begin position="13"/>
        <end position="171"/>
    </location>
</feature>
<dbReference type="Pfam" id="PF16123">
    <property type="entry name" value="HAGH_C"/>
    <property type="match status" value="1"/>
</dbReference>
<reference evidence="9" key="1">
    <citation type="submission" date="2019-11" db="EMBL/GenBank/DDBJ databases">
        <title>Description of new Acetobacter species.</title>
        <authorList>
            <person name="Cleenwerck I."/>
            <person name="Sombolestani A.S."/>
        </authorList>
    </citation>
    <scope>NUCLEOTIDE SEQUENCE</scope>
    <source>
        <strain evidence="9">LMG 1626</strain>
    </source>
</reference>
<dbReference type="HAMAP" id="MF_01374">
    <property type="entry name" value="Glyoxalase_2"/>
    <property type="match status" value="1"/>
</dbReference>
<feature type="binding site" evidence="7">
    <location>
        <position position="56"/>
    </location>
    <ligand>
        <name>Zn(2+)</name>
        <dbReference type="ChEBI" id="CHEBI:29105"/>
        <label>1</label>
    </ligand>
</feature>
<dbReference type="Pfam" id="PF00753">
    <property type="entry name" value="Lactamase_B"/>
    <property type="match status" value="1"/>
</dbReference>
<comment type="catalytic activity">
    <reaction evidence="1 7">
        <text>an S-(2-hydroxyacyl)glutathione + H2O = a 2-hydroxy carboxylate + glutathione + H(+)</text>
        <dbReference type="Rhea" id="RHEA:21864"/>
        <dbReference type="ChEBI" id="CHEBI:15377"/>
        <dbReference type="ChEBI" id="CHEBI:15378"/>
        <dbReference type="ChEBI" id="CHEBI:57925"/>
        <dbReference type="ChEBI" id="CHEBI:58896"/>
        <dbReference type="ChEBI" id="CHEBI:71261"/>
        <dbReference type="EC" id="3.1.2.6"/>
    </reaction>
</comment>
<evidence type="ECO:0000259" key="8">
    <source>
        <dbReference type="SMART" id="SM00849"/>
    </source>
</evidence>
<dbReference type="PROSITE" id="PS00743">
    <property type="entry name" value="BETA_LACTAMASE_B_1"/>
    <property type="match status" value="1"/>
</dbReference>
<dbReference type="InterPro" id="IPR035680">
    <property type="entry name" value="Clx_II_MBL"/>
</dbReference>
<feature type="binding site" evidence="7">
    <location>
        <position position="58"/>
    </location>
    <ligand>
        <name>Zn(2+)</name>
        <dbReference type="ChEBI" id="CHEBI:29105"/>
        <label>1</label>
    </ligand>
</feature>
<dbReference type="NCBIfam" id="TIGR03413">
    <property type="entry name" value="GSH_gloB"/>
    <property type="match status" value="1"/>
</dbReference>
<dbReference type="SUPFAM" id="SSF56281">
    <property type="entry name" value="Metallo-hydrolase/oxidoreductase"/>
    <property type="match status" value="1"/>
</dbReference>
<evidence type="ECO:0000256" key="2">
    <source>
        <dbReference type="ARBA" id="ARBA00004963"/>
    </source>
</evidence>
<keyword evidence="6 7" id="KW-0862">Zinc</keyword>
<dbReference type="GO" id="GO:0008270">
    <property type="term" value="F:zinc ion binding"/>
    <property type="evidence" value="ECO:0007669"/>
    <property type="project" value="InterPro"/>
</dbReference>
<comment type="subunit">
    <text evidence="7">Monomer.</text>
</comment>
<proteinExistence type="inferred from homology"/>
<dbReference type="InterPro" id="IPR001279">
    <property type="entry name" value="Metallo-B-lactamas"/>
</dbReference>
<feature type="binding site" evidence="7">
    <location>
        <position position="114"/>
    </location>
    <ligand>
        <name>Zn(2+)</name>
        <dbReference type="ChEBI" id="CHEBI:29105"/>
        <label>1</label>
    </ligand>
</feature>
<evidence type="ECO:0000313" key="10">
    <source>
        <dbReference type="Proteomes" id="UP000597459"/>
    </source>
</evidence>
<comment type="pathway">
    <text evidence="2 7">Secondary metabolite metabolism; methylglyoxal degradation; (R)-lactate from methylglyoxal: step 2/2.</text>
</comment>
<dbReference type="Gene3D" id="3.60.15.10">
    <property type="entry name" value="Ribonuclease Z/Hydroxyacylglutathione hydrolase-like"/>
    <property type="match status" value="1"/>
</dbReference>
<dbReference type="InterPro" id="IPR050110">
    <property type="entry name" value="Glyoxalase_II_hydrolase"/>
</dbReference>
<dbReference type="GO" id="GO:0008800">
    <property type="term" value="F:beta-lactamase activity"/>
    <property type="evidence" value="ECO:0007669"/>
    <property type="project" value="InterPro"/>
</dbReference>
<dbReference type="RefSeq" id="WP_166313679.1">
    <property type="nucleotide sequence ID" value="NZ_WOTH01000008.1"/>
</dbReference>
<feature type="binding site" evidence="7">
    <location>
        <position position="171"/>
    </location>
    <ligand>
        <name>Zn(2+)</name>
        <dbReference type="ChEBI" id="CHEBI:29105"/>
        <label>2</label>
    </ligand>
</feature>
<evidence type="ECO:0000256" key="3">
    <source>
        <dbReference type="ARBA" id="ARBA00006759"/>
    </source>
</evidence>
<evidence type="ECO:0000256" key="5">
    <source>
        <dbReference type="ARBA" id="ARBA00022801"/>
    </source>
</evidence>
<keyword evidence="10" id="KW-1185">Reference proteome</keyword>
<dbReference type="Proteomes" id="UP000597459">
    <property type="component" value="Unassembled WGS sequence"/>
</dbReference>
<dbReference type="InterPro" id="IPR001018">
    <property type="entry name" value="Beta-lactamase_class-B_CS"/>
</dbReference>
<comment type="similarity">
    <text evidence="3 7">Belongs to the metallo-beta-lactamase superfamily. Glyoxalase II family.</text>
</comment>
<dbReference type="SMART" id="SM00849">
    <property type="entry name" value="Lactamase_B"/>
    <property type="match status" value="1"/>
</dbReference>
<organism evidence="9 10">
    <name type="scientific">Acetobacter estunensis</name>
    <dbReference type="NCBI Taxonomy" id="104097"/>
    <lineage>
        <taxon>Bacteria</taxon>
        <taxon>Pseudomonadati</taxon>
        <taxon>Pseudomonadota</taxon>
        <taxon>Alphaproteobacteria</taxon>
        <taxon>Acetobacterales</taxon>
        <taxon>Acetobacteraceae</taxon>
        <taxon>Acetobacter</taxon>
    </lineage>
</organism>
<dbReference type="InterPro" id="IPR032282">
    <property type="entry name" value="HAGH_C"/>
</dbReference>
<name>A0A967B5Z8_9PROT</name>
<gene>
    <name evidence="7 9" type="primary">gloB</name>
    <name evidence="9" type="ORF">GOB87_05630</name>
</gene>
<comment type="cofactor">
    <cofactor evidence="7">
        <name>Zn(2+)</name>
        <dbReference type="ChEBI" id="CHEBI:29105"/>
    </cofactor>
    <text evidence="7">Binds 2 Zn(2+) ions per subunit.</text>
</comment>
<sequence length="242" mass="26162">MPITVHAIAALSDNYVWLIQDEATGTTAVVDPGEATPVQSAIDEHGGRLDLILLTHHHADHTGGTISLRKRYGAQVIGNAADAARLPPLDHAVNPGDRIMLGESCATVIDTPGHTLGHIAYYFDDPPSLFCGDTLFSLGCGRLFEGTAAQMFASFRAFDHLPDRTRVYCGHEYTASNARFALSVDPENIALGERAREVERLRAEGVPTVPSTLGSERDCNPFLRAPDVATLARLRKAKDHAR</sequence>
<dbReference type="EMBL" id="WOTH01000008">
    <property type="protein sequence ID" value="NHO53445.1"/>
    <property type="molecule type" value="Genomic_DNA"/>
</dbReference>
<dbReference type="GO" id="GO:0017001">
    <property type="term" value="P:antibiotic catabolic process"/>
    <property type="evidence" value="ECO:0007669"/>
    <property type="project" value="InterPro"/>
</dbReference>
<dbReference type="InterPro" id="IPR017782">
    <property type="entry name" value="Hydroxyacylglutathione_Hdrlase"/>
</dbReference>
<dbReference type="EC" id="3.1.2.6" evidence="7"/>
<evidence type="ECO:0000256" key="7">
    <source>
        <dbReference type="HAMAP-Rule" id="MF_01374"/>
    </source>
</evidence>
<feature type="binding site" evidence="7">
    <location>
        <position position="60"/>
    </location>
    <ligand>
        <name>Zn(2+)</name>
        <dbReference type="ChEBI" id="CHEBI:29105"/>
        <label>2</label>
    </ligand>
</feature>
<feature type="binding site" evidence="7">
    <location>
        <position position="133"/>
    </location>
    <ligand>
        <name>Zn(2+)</name>
        <dbReference type="ChEBI" id="CHEBI:29105"/>
        <label>2</label>
    </ligand>
</feature>
<comment type="function">
    <text evidence="7">Thiolesterase that catalyzes the hydrolysis of S-D-lactoyl-glutathione to form glutathione and D-lactic acid.</text>
</comment>
<feature type="binding site" evidence="7">
    <location>
        <position position="133"/>
    </location>
    <ligand>
        <name>Zn(2+)</name>
        <dbReference type="ChEBI" id="CHEBI:29105"/>
        <label>1</label>
    </ligand>
</feature>
<accession>A0A967B5Z8</accession>
<protein>
    <recommendedName>
        <fullName evidence="7">Hydroxyacylglutathione hydrolase</fullName>
        <ecNumber evidence="7">3.1.2.6</ecNumber>
    </recommendedName>
    <alternativeName>
        <fullName evidence="7">Glyoxalase II</fullName>
        <shortName evidence="7">Glx II</shortName>
    </alternativeName>
</protein>
<dbReference type="GO" id="GO:0004416">
    <property type="term" value="F:hydroxyacylglutathione hydrolase activity"/>
    <property type="evidence" value="ECO:0007669"/>
    <property type="project" value="UniProtKB-UniRule"/>
</dbReference>